<comment type="caution">
    <text evidence="5">The sequence shown here is derived from an EMBL/GenBank/DDBJ whole genome shotgun (WGS) entry which is preliminary data.</text>
</comment>
<keyword evidence="2" id="KW-0067">ATP-binding</keyword>
<dbReference type="GO" id="GO:0005737">
    <property type="term" value="C:cytoplasm"/>
    <property type="evidence" value="ECO:0007669"/>
    <property type="project" value="TreeGrafter"/>
</dbReference>
<evidence type="ECO:0000313" key="5">
    <source>
        <dbReference type="EMBL" id="TDD89799.1"/>
    </source>
</evidence>
<feature type="region of interest" description="Disordered" evidence="3">
    <location>
        <begin position="60"/>
        <end position="90"/>
    </location>
</feature>
<dbReference type="SUPFAM" id="SSF52540">
    <property type="entry name" value="P-loop containing nucleoside triphosphate hydrolases"/>
    <property type="match status" value="1"/>
</dbReference>
<dbReference type="EMBL" id="SMKU01000056">
    <property type="protein sequence ID" value="TDD89799.1"/>
    <property type="molecule type" value="Genomic_DNA"/>
</dbReference>
<evidence type="ECO:0000256" key="1">
    <source>
        <dbReference type="ARBA" id="ARBA00022741"/>
    </source>
</evidence>
<gene>
    <name evidence="5" type="ORF">E1298_13770</name>
</gene>
<dbReference type="RefSeq" id="WP_131893046.1">
    <property type="nucleotide sequence ID" value="NZ_SMKU01000056.1"/>
</dbReference>
<dbReference type="AlphaFoldDB" id="A0A4R5BUN5"/>
<dbReference type="InterPro" id="IPR027417">
    <property type="entry name" value="P-loop_NTPase"/>
</dbReference>
<organism evidence="5 6">
    <name type="scientific">Actinomadura rubrisoli</name>
    <dbReference type="NCBI Taxonomy" id="2530368"/>
    <lineage>
        <taxon>Bacteria</taxon>
        <taxon>Bacillati</taxon>
        <taxon>Actinomycetota</taxon>
        <taxon>Actinomycetes</taxon>
        <taxon>Streptosporangiales</taxon>
        <taxon>Thermomonosporaceae</taxon>
        <taxon>Actinomadura</taxon>
    </lineage>
</organism>
<feature type="domain" description="Orc1-like AAA ATPase" evidence="4">
    <location>
        <begin position="3"/>
        <end position="148"/>
    </location>
</feature>
<evidence type="ECO:0000256" key="3">
    <source>
        <dbReference type="SAM" id="MobiDB-lite"/>
    </source>
</evidence>
<dbReference type="PANTHER" id="PTHR16305">
    <property type="entry name" value="TESTICULAR SOLUBLE ADENYLYL CYCLASE"/>
    <property type="match status" value="1"/>
</dbReference>
<proteinExistence type="predicted"/>
<evidence type="ECO:0000259" key="4">
    <source>
        <dbReference type="Pfam" id="PF13191"/>
    </source>
</evidence>
<name>A0A4R5BUN5_9ACTN</name>
<dbReference type="GO" id="GO:0005524">
    <property type="term" value="F:ATP binding"/>
    <property type="evidence" value="ECO:0007669"/>
    <property type="project" value="UniProtKB-KW"/>
</dbReference>
<feature type="non-terminal residue" evidence="5">
    <location>
        <position position="1"/>
    </location>
</feature>
<reference evidence="5 6" key="1">
    <citation type="submission" date="2019-03" db="EMBL/GenBank/DDBJ databases">
        <title>Draft genome sequences of novel Actinobacteria.</title>
        <authorList>
            <person name="Sahin N."/>
            <person name="Ay H."/>
            <person name="Saygin H."/>
        </authorList>
    </citation>
    <scope>NUCLEOTIDE SEQUENCE [LARGE SCALE GENOMIC DNA]</scope>
    <source>
        <strain evidence="5 6">H3C3</strain>
    </source>
</reference>
<sequence>GRRAVVLVGGDAGMGKTSLAERLARTLGDRGWRCAWGRAPETGGAPAAWPWAELLRDLTAAEPPPPGLAERLGPLLDDTGRGDTGKGGSDASTGRFRLHLAVGDYLAEIAARAPLLLVLDDLHWADEETLALLSRLAERLRDRPVLLVTTFRQTEVSERLAAALAALARHEPLRIELGGLSAAEVAALVRGTGATGLDDAELSALAERTGGNPFFTRETARLLDAEGVSAATRRVPAGVGDVLRRRIARLPAPVQAVLRDAAVVGRDADLGVLADLAGGDEDAVIDAVEAGLASGLVTEPAPGRLRFAHALVRDTLYTGLSRARRTRRHGLVAAALERHRPGDVAAIAHHYLESGADPAKAVRYARLAAEAAEARFAHRPAADLLVRAAETLRAQEPEAVRERLEVEVAAIRASGLAGDVVKARERRIRAIGDARAIGDVRLLARIIVSFDVPTLWTSREYGKRDHVVIDAAEEALARLPGGEDELRVRLLTSLAIELEGEHDNDRGAVASARALEEARELGDPALLAVALNGAYLNGYRSAEDLARRQRYAAELLDLATEHGLGAYLVLAHLQLQQTFVAALDLDAARRHLDEGRHLADEYGLPLLGLIGSWYAGLVHAFRARFDEAEAAYSRVGEAITRTGIWSSERGTEYLGVFCLRLVQGRAGEMLDEAAWLAGQWSHVAAVADIHALALAGVGRVAEARRVVADAGPIRLDYFFDLAMAVRGRRAIALGDRELAAEVYAALLPYDGHVTGGASAVATIGPVAQVLGDLALFLERPAQVAAAHYRRAVEIAERVGAAQWAAQAGEALARLGIPAA</sequence>
<dbReference type="PANTHER" id="PTHR16305:SF35">
    <property type="entry name" value="TRANSCRIPTIONAL ACTIVATOR DOMAIN"/>
    <property type="match status" value="1"/>
</dbReference>
<dbReference type="OrthoDB" id="134712at2"/>
<evidence type="ECO:0000313" key="6">
    <source>
        <dbReference type="Proteomes" id="UP000294513"/>
    </source>
</evidence>
<dbReference type="InterPro" id="IPR041664">
    <property type="entry name" value="AAA_16"/>
</dbReference>
<accession>A0A4R5BUN5</accession>
<dbReference type="Proteomes" id="UP000294513">
    <property type="component" value="Unassembled WGS sequence"/>
</dbReference>
<evidence type="ECO:0000256" key="2">
    <source>
        <dbReference type="ARBA" id="ARBA00022840"/>
    </source>
</evidence>
<dbReference type="Pfam" id="PF13191">
    <property type="entry name" value="AAA_16"/>
    <property type="match status" value="1"/>
</dbReference>
<protein>
    <submittedName>
        <fullName evidence="5">ATPase</fullName>
    </submittedName>
</protein>
<dbReference type="GO" id="GO:0004016">
    <property type="term" value="F:adenylate cyclase activity"/>
    <property type="evidence" value="ECO:0007669"/>
    <property type="project" value="TreeGrafter"/>
</dbReference>
<keyword evidence="1" id="KW-0547">Nucleotide-binding</keyword>
<keyword evidence="6" id="KW-1185">Reference proteome</keyword>